<evidence type="ECO:0000259" key="3">
    <source>
        <dbReference type="Pfam" id="PF19305"/>
    </source>
</evidence>
<dbReference type="OMA" id="AIDGWIQ"/>
<comment type="similarity">
    <text evidence="1">Belongs to the PrpD family.</text>
</comment>
<dbReference type="Pfam" id="PF19305">
    <property type="entry name" value="MmgE_PrpD_C"/>
    <property type="match status" value="1"/>
</dbReference>
<keyword evidence="5" id="KW-1185">Reference proteome</keyword>
<proteinExistence type="inferred from homology"/>
<protein>
    <recommendedName>
        <fullName evidence="6">2-methylcitrate dehydratase</fullName>
    </recommendedName>
</protein>
<dbReference type="AlphaFoldDB" id="A0A3E2H1E7"/>
<dbReference type="InterPro" id="IPR005656">
    <property type="entry name" value="MmgE_PrpD"/>
</dbReference>
<organism evidence="4 5">
    <name type="scientific">Scytalidium lignicola</name>
    <name type="common">Hyphomycete</name>
    <dbReference type="NCBI Taxonomy" id="5539"/>
    <lineage>
        <taxon>Eukaryota</taxon>
        <taxon>Fungi</taxon>
        <taxon>Dikarya</taxon>
        <taxon>Ascomycota</taxon>
        <taxon>Pezizomycotina</taxon>
        <taxon>Leotiomycetes</taxon>
        <taxon>Leotiomycetes incertae sedis</taxon>
        <taxon>Scytalidium</taxon>
    </lineage>
</organism>
<dbReference type="Gene3D" id="3.30.1330.120">
    <property type="entry name" value="2-methylcitrate dehydratase PrpD"/>
    <property type="match status" value="1"/>
</dbReference>
<sequence>MAESKPAPEGKPQAQDETLALATFFSNLSYNDLPPEVITHAKASILNALGCALGSANADPHRKAFAALVLEEDNNAAASILGHSERTDINTAAFLNGIAITTADYDDTHLRTVIHPSGAALAAILSCGESRRVSGQEVILAFVTAVEVQCAVGNTISPSHYTDGWHITGTTGTFGAAAGIAKLLHLPPQQFAAALGHAASMASGIRAMFGTDTKTLHMGRGAQNGILAATLARHDFSSCPAPIEAWAHLVSSTVDSSLLSERARGGLWQILKNTFKPYPCGIVIHPLIDGCLKMYSFLHSDNQRDSCDVRVATKQEQQKITVDNISSIRVVVNPQCVRLCNNRHPRSGLETIFSLYHGCAVALLYGRAGPAEFSDSVAKDDPDVARIRELIVVETDEGIRDDEAMLYFKWNDNEDDVVVPEKAKVVHIEHATGSLAKPMSKEQLERKFLEQAVRCLSGEQADIAVRACWELDSCEDISEFVRLFTC</sequence>
<accession>A0A3E2H1E7</accession>
<dbReference type="PANTHER" id="PTHR16943:SF8">
    <property type="entry name" value="2-METHYLCITRATE DEHYDRATASE"/>
    <property type="match status" value="1"/>
</dbReference>
<feature type="domain" description="MmgE/PrpD C-terminal" evidence="3">
    <location>
        <begin position="278"/>
        <end position="471"/>
    </location>
</feature>
<dbReference type="PANTHER" id="PTHR16943">
    <property type="entry name" value="2-METHYLCITRATE DEHYDRATASE-RELATED"/>
    <property type="match status" value="1"/>
</dbReference>
<dbReference type="Proteomes" id="UP000258309">
    <property type="component" value="Unassembled WGS sequence"/>
</dbReference>
<evidence type="ECO:0000259" key="2">
    <source>
        <dbReference type="Pfam" id="PF03972"/>
    </source>
</evidence>
<dbReference type="Pfam" id="PF03972">
    <property type="entry name" value="MmgE_PrpD_N"/>
    <property type="match status" value="1"/>
</dbReference>
<gene>
    <name evidence="4" type="ORF">B7463_g9108</name>
</gene>
<dbReference type="InterPro" id="IPR042183">
    <property type="entry name" value="MmgE/PrpD_sf_1"/>
</dbReference>
<name>A0A3E2H1E7_SCYLI</name>
<dbReference type="OrthoDB" id="10267976at2759"/>
<dbReference type="InterPro" id="IPR045336">
    <property type="entry name" value="MmgE_PrpD_N"/>
</dbReference>
<dbReference type="InterPro" id="IPR036148">
    <property type="entry name" value="MmgE/PrpD_sf"/>
</dbReference>
<feature type="domain" description="MmgE/PrpD N-terminal" evidence="2">
    <location>
        <begin position="20"/>
        <end position="242"/>
    </location>
</feature>
<evidence type="ECO:0000313" key="4">
    <source>
        <dbReference type="EMBL" id="RFU27219.1"/>
    </source>
</evidence>
<dbReference type="Gene3D" id="1.10.4100.10">
    <property type="entry name" value="2-methylcitrate dehydratase PrpD"/>
    <property type="match status" value="1"/>
</dbReference>
<dbReference type="InterPro" id="IPR045337">
    <property type="entry name" value="MmgE_PrpD_C"/>
</dbReference>
<dbReference type="SUPFAM" id="SSF103378">
    <property type="entry name" value="2-methylcitrate dehydratase PrpD"/>
    <property type="match status" value="1"/>
</dbReference>
<reference evidence="4 5" key="1">
    <citation type="submission" date="2018-05" db="EMBL/GenBank/DDBJ databases">
        <title>Draft genome sequence of Scytalidium lignicola DSM 105466, a ubiquitous saprotrophic fungus.</title>
        <authorList>
            <person name="Buettner E."/>
            <person name="Gebauer A.M."/>
            <person name="Hofrichter M."/>
            <person name="Liers C."/>
            <person name="Kellner H."/>
        </authorList>
    </citation>
    <scope>NUCLEOTIDE SEQUENCE [LARGE SCALE GENOMIC DNA]</scope>
    <source>
        <strain evidence="4 5">DSM 105466</strain>
    </source>
</reference>
<dbReference type="STRING" id="5539.A0A3E2H1E7"/>
<feature type="non-terminal residue" evidence="4">
    <location>
        <position position="486"/>
    </location>
</feature>
<evidence type="ECO:0008006" key="6">
    <source>
        <dbReference type="Google" id="ProtNLM"/>
    </source>
</evidence>
<dbReference type="InterPro" id="IPR042188">
    <property type="entry name" value="MmgE/PrpD_sf_2"/>
</dbReference>
<dbReference type="EMBL" id="NCSJ02000216">
    <property type="protein sequence ID" value="RFU27219.1"/>
    <property type="molecule type" value="Genomic_DNA"/>
</dbReference>
<evidence type="ECO:0000256" key="1">
    <source>
        <dbReference type="ARBA" id="ARBA00006174"/>
    </source>
</evidence>
<dbReference type="GO" id="GO:0016829">
    <property type="term" value="F:lyase activity"/>
    <property type="evidence" value="ECO:0007669"/>
    <property type="project" value="InterPro"/>
</dbReference>
<evidence type="ECO:0000313" key="5">
    <source>
        <dbReference type="Proteomes" id="UP000258309"/>
    </source>
</evidence>
<feature type="non-terminal residue" evidence="4">
    <location>
        <position position="1"/>
    </location>
</feature>
<comment type="caution">
    <text evidence="4">The sequence shown here is derived from an EMBL/GenBank/DDBJ whole genome shotgun (WGS) entry which is preliminary data.</text>
</comment>